<dbReference type="Gene3D" id="1.10.287.1060">
    <property type="entry name" value="ESAT-6-like"/>
    <property type="match status" value="1"/>
</dbReference>
<gene>
    <name evidence="2" type="ORF">SAMN04489712_11239</name>
</gene>
<dbReference type="AlphaFoldDB" id="A0A1H6D018"/>
<dbReference type="OrthoDB" id="3627085at2"/>
<organism evidence="2 3">
    <name type="scientific">Thermomonospora echinospora</name>
    <dbReference type="NCBI Taxonomy" id="1992"/>
    <lineage>
        <taxon>Bacteria</taxon>
        <taxon>Bacillati</taxon>
        <taxon>Actinomycetota</taxon>
        <taxon>Actinomycetes</taxon>
        <taxon>Streptosporangiales</taxon>
        <taxon>Thermomonosporaceae</taxon>
        <taxon>Thermomonospora</taxon>
    </lineage>
</organism>
<evidence type="ECO:0000256" key="1">
    <source>
        <dbReference type="SAM" id="MobiDB-lite"/>
    </source>
</evidence>
<dbReference type="RefSeq" id="WP_103940527.1">
    <property type="nucleotide sequence ID" value="NZ_FNVO01000012.1"/>
</dbReference>
<dbReference type="EMBL" id="FNVO01000012">
    <property type="protein sequence ID" value="SEG78165.1"/>
    <property type="molecule type" value="Genomic_DNA"/>
</dbReference>
<dbReference type="Proteomes" id="UP000236723">
    <property type="component" value="Unassembled WGS sequence"/>
</dbReference>
<sequence length="108" mass="11696">MGKQFEVDSGQIRRGGSRMQSSAAGMRGRLQDFQARMAGYGEPWGGDDIGFAIGTIYAAASELAFECYTSQIDGIDEFSEGAIVMANNYQKSEDLSGIEVNRVRDILG</sequence>
<evidence type="ECO:0008006" key="4">
    <source>
        <dbReference type="Google" id="ProtNLM"/>
    </source>
</evidence>
<keyword evidence="3" id="KW-1185">Reference proteome</keyword>
<feature type="region of interest" description="Disordered" evidence="1">
    <location>
        <begin position="1"/>
        <end position="25"/>
    </location>
</feature>
<evidence type="ECO:0000313" key="2">
    <source>
        <dbReference type="EMBL" id="SEG78165.1"/>
    </source>
</evidence>
<protein>
    <recommendedName>
        <fullName evidence="4">Excreted virulence factor EspC, type VII ESX diderm</fullName>
    </recommendedName>
</protein>
<proteinExistence type="predicted"/>
<accession>A0A1H6D018</accession>
<reference evidence="3" key="1">
    <citation type="submission" date="2016-10" db="EMBL/GenBank/DDBJ databases">
        <authorList>
            <person name="Varghese N."/>
            <person name="Submissions S."/>
        </authorList>
    </citation>
    <scope>NUCLEOTIDE SEQUENCE [LARGE SCALE GENOMIC DNA]</scope>
    <source>
        <strain evidence="3">DSM 43163</strain>
    </source>
</reference>
<name>A0A1H6D018_9ACTN</name>
<evidence type="ECO:0000313" key="3">
    <source>
        <dbReference type="Proteomes" id="UP000236723"/>
    </source>
</evidence>